<reference evidence="1 2" key="1">
    <citation type="submission" date="2024-01" db="EMBL/GenBank/DDBJ databases">
        <title>The genomes of 5 underutilized Papilionoideae crops provide insights into root nodulation and disease resistanc.</title>
        <authorList>
            <person name="Jiang F."/>
        </authorList>
    </citation>
    <scope>NUCLEOTIDE SEQUENCE [LARGE SCALE GENOMIC DNA]</scope>
    <source>
        <strain evidence="1">LVBAO_FW01</strain>
        <tissue evidence="1">Leaves</tissue>
    </source>
</reference>
<organism evidence="1 2">
    <name type="scientific">Canavalia gladiata</name>
    <name type="common">Sword bean</name>
    <name type="synonym">Dolichos gladiatus</name>
    <dbReference type="NCBI Taxonomy" id="3824"/>
    <lineage>
        <taxon>Eukaryota</taxon>
        <taxon>Viridiplantae</taxon>
        <taxon>Streptophyta</taxon>
        <taxon>Embryophyta</taxon>
        <taxon>Tracheophyta</taxon>
        <taxon>Spermatophyta</taxon>
        <taxon>Magnoliopsida</taxon>
        <taxon>eudicotyledons</taxon>
        <taxon>Gunneridae</taxon>
        <taxon>Pentapetalae</taxon>
        <taxon>rosids</taxon>
        <taxon>fabids</taxon>
        <taxon>Fabales</taxon>
        <taxon>Fabaceae</taxon>
        <taxon>Papilionoideae</taxon>
        <taxon>50 kb inversion clade</taxon>
        <taxon>NPAAA clade</taxon>
        <taxon>indigoferoid/millettioid clade</taxon>
        <taxon>Phaseoleae</taxon>
        <taxon>Canavalia</taxon>
    </lineage>
</organism>
<proteinExistence type="predicted"/>
<gene>
    <name evidence="1" type="ORF">VNO77_07020</name>
</gene>
<dbReference type="AlphaFoldDB" id="A0AAN9QVY2"/>
<sequence length="83" mass="9492">MVGCLKVANIHLCKHLTAYYGCFCIYSSIISINSSRHLDPFYLLLFALDEESAQDEPMLKSVLIRTSDEGCFDLYHVKFQIVL</sequence>
<dbReference type="Proteomes" id="UP001367508">
    <property type="component" value="Unassembled WGS sequence"/>
</dbReference>
<protein>
    <submittedName>
        <fullName evidence="1">Uncharacterized protein</fullName>
    </submittedName>
</protein>
<evidence type="ECO:0000313" key="2">
    <source>
        <dbReference type="Proteomes" id="UP001367508"/>
    </source>
</evidence>
<dbReference type="EMBL" id="JAYMYQ010000002">
    <property type="protein sequence ID" value="KAK7349564.1"/>
    <property type="molecule type" value="Genomic_DNA"/>
</dbReference>
<keyword evidence="2" id="KW-1185">Reference proteome</keyword>
<accession>A0AAN9QVY2</accession>
<comment type="caution">
    <text evidence="1">The sequence shown here is derived from an EMBL/GenBank/DDBJ whole genome shotgun (WGS) entry which is preliminary data.</text>
</comment>
<evidence type="ECO:0000313" key="1">
    <source>
        <dbReference type="EMBL" id="KAK7349564.1"/>
    </source>
</evidence>
<name>A0AAN9QVY2_CANGL</name>